<dbReference type="Pfam" id="PF24788">
    <property type="entry name" value="AtPDCT1_2"/>
    <property type="match status" value="1"/>
</dbReference>
<proteinExistence type="predicted"/>
<feature type="domain" description="AtPDCT1/2 transmembrane" evidence="2">
    <location>
        <begin position="103"/>
        <end position="136"/>
    </location>
</feature>
<comment type="caution">
    <text evidence="3">The sequence shown here is derived from an EMBL/GenBank/DDBJ whole genome shotgun (WGS) entry which is preliminary data.</text>
</comment>
<dbReference type="PANTHER" id="PTHR34674">
    <property type="entry name" value="PHOSPHATIDYLCHOLINE:DIACYLGLYCEROL CHOLINEPHOSPHOTRANSFERASE 1-RELATED"/>
    <property type="match status" value="1"/>
</dbReference>
<dbReference type="Proteomes" id="UP000823388">
    <property type="component" value="Chromosome 4K"/>
</dbReference>
<evidence type="ECO:0000313" key="3">
    <source>
        <dbReference type="EMBL" id="KAG2612720.1"/>
    </source>
</evidence>
<accession>A0A8T0TPD5</accession>
<dbReference type="InterPro" id="IPR055311">
    <property type="entry name" value="PDCT1/2-like"/>
</dbReference>
<evidence type="ECO:0000256" key="1">
    <source>
        <dbReference type="SAM" id="MobiDB-lite"/>
    </source>
</evidence>
<protein>
    <recommendedName>
        <fullName evidence="2">AtPDCT1/2 transmembrane domain-containing protein</fullName>
    </recommendedName>
</protein>
<keyword evidence="4" id="KW-1185">Reference proteome</keyword>
<name>A0A8T0TPD5_PANVG</name>
<gene>
    <name evidence="3" type="ORF">PVAP13_4KG321205</name>
</gene>
<dbReference type="EMBL" id="CM029043">
    <property type="protein sequence ID" value="KAG2612720.1"/>
    <property type="molecule type" value="Genomic_DNA"/>
</dbReference>
<reference evidence="3" key="1">
    <citation type="submission" date="2020-05" db="EMBL/GenBank/DDBJ databases">
        <title>WGS assembly of Panicum virgatum.</title>
        <authorList>
            <person name="Lovell J.T."/>
            <person name="Jenkins J."/>
            <person name="Shu S."/>
            <person name="Juenger T.E."/>
            <person name="Schmutz J."/>
        </authorList>
    </citation>
    <scope>NUCLEOTIDE SEQUENCE</scope>
    <source>
        <strain evidence="3">AP13</strain>
    </source>
</reference>
<feature type="region of interest" description="Disordered" evidence="1">
    <location>
        <begin position="1"/>
        <end position="52"/>
    </location>
</feature>
<sequence>MPPPSLAAARDPAAATAARRRSSSKEERAAAKVHPAPAEKGTMGAAAGGGEGAWGRRPEWCSAAGAAGVLRRHPLPALFACGLLLFMAVEYTIPMVSPAAPPLDLGFAATQGMHDAVAARPWLNSLLAALNTVLGWFIDIIFEVQRPCENTIAGLQQVTGDYVYLVVPYNISPVASLLHHGWNSKRFCYISPILTPQETAMANGGDQAKIERLYQKRPAMSRVVRLYY</sequence>
<evidence type="ECO:0000313" key="4">
    <source>
        <dbReference type="Proteomes" id="UP000823388"/>
    </source>
</evidence>
<dbReference type="PANTHER" id="PTHR34674:SF1">
    <property type="entry name" value="PHOSPHATIDYLCHOLINE:DIACYLGLYCEROL CHOLINEPHOSPHOTRANSFERASE 1-RELATED"/>
    <property type="match status" value="1"/>
</dbReference>
<dbReference type="GO" id="GO:0004142">
    <property type="term" value="F:diacylglycerol cholinephosphotransferase activity"/>
    <property type="evidence" value="ECO:0007669"/>
    <property type="project" value="TreeGrafter"/>
</dbReference>
<organism evidence="3 4">
    <name type="scientific">Panicum virgatum</name>
    <name type="common">Blackwell switchgrass</name>
    <dbReference type="NCBI Taxonomy" id="38727"/>
    <lineage>
        <taxon>Eukaryota</taxon>
        <taxon>Viridiplantae</taxon>
        <taxon>Streptophyta</taxon>
        <taxon>Embryophyta</taxon>
        <taxon>Tracheophyta</taxon>
        <taxon>Spermatophyta</taxon>
        <taxon>Magnoliopsida</taxon>
        <taxon>Liliopsida</taxon>
        <taxon>Poales</taxon>
        <taxon>Poaceae</taxon>
        <taxon>PACMAD clade</taxon>
        <taxon>Panicoideae</taxon>
        <taxon>Panicodae</taxon>
        <taxon>Paniceae</taxon>
        <taxon>Panicinae</taxon>
        <taxon>Panicum</taxon>
        <taxon>Panicum sect. Hiantes</taxon>
    </lineage>
</organism>
<dbReference type="InterPro" id="IPR056361">
    <property type="entry name" value="AtPDCT1_2_TM_dom"/>
</dbReference>
<evidence type="ECO:0000259" key="2">
    <source>
        <dbReference type="Pfam" id="PF24788"/>
    </source>
</evidence>
<feature type="compositionally biased region" description="Low complexity" evidence="1">
    <location>
        <begin position="1"/>
        <end position="17"/>
    </location>
</feature>
<dbReference type="AlphaFoldDB" id="A0A8T0TPD5"/>